<organism evidence="1 2">
    <name type="scientific">Staurois parvus</name>
    <dbReference type="NCBI Taxonomy" id="386267"/>
    <lineage>
        <taxon>Eukaryota</taxon>
        <taxon>Metazoa</taxon>
        <taxon>Chordata</taxon>
        <taxon>Craniata</taxon>
        <taxon>Vertebrata</taxon>
        <taxon>Euteleostomi</taxon>
        <taxon>Amphibia</taxon>
        <taxon>Batrachia</taxon>
        <taxon>Anura</taxon>
        <taxon>Neobatrachia</taxon>
        <taxon>Ranoidea</taxon>
        <taxon>Ranidae</taxon>
        <taxon>Staurois</taxon>
    </lineage>
</organism>
<dbReference type="SUPFAM" id="SSF57667">
    <property type="entry name" value="beta-beta-alpha zinc fingers"/>
    <property type="match status" value="1"/>
</dbReference>
<accession>A0ABN9EQ81</accession>
<keyword evidence="2" id="KW-1185">Reference proteome</keyword>
<evidence type="ECO:0008006" key="3">
    <source>
        <dbReference type="Google" id="ProtNLM"/>
    </source>
</evidence>
<evidence type="ECO:0000313" key="2">
    <source>
        <dbReference type="Proteomes" id="UP001162483"/>
    </source>
</evidence>
<gene>
    <name evidence="1" type="ORF">SPARVUS_LOCUS10483945</name>
</gene>
<protein>
    <recommendedName>
        <fullName evidence="3">C2H2-type domain-containing protein</fullName>
    </recommendedName>
</protein>
<reference evidence="1" key="1">
    <citation type="submission" date="2023-05" db="EMBL/GenBank/DDBJ databases">
        <authorList>
            <person name="Stuckert A."/>
        </authorList>
    </citation>
    <scope>NUCLEOTIDE SEQUENCE</scope>
</reference>
<sequence>MILQWRENISHTQKKVHNGGKPYHCSECEKTFTSKSEKPYSTPTLESSHWRSHISVLNVIKLLLRNHILSRSPEYSHWRESHISVFTECDKTFTQKVTSYLNVTPQEDSHWREVISVF</sequence>
<evidence type="ECO:0000313" key="1">
    <source>
        <dbReference type="EMBL" id="CAI9587000.1"/>
    </source>
</evidence>
<dbReference type="Gene3D" id="3.30.160.60">
    <property type="entry name" value="Classic Zinc Finger"/>
    <property type="match status" value="1"/>
</dbReference>
<comment type="caution">
    <text evidence="1">The sequence shown here is derived from an EMBL/GenBank/DDBJ whole genome shotgun (WGS) entry which is preliminary data.</text>
</comment>
<dbReference type="Proteomes" id="UP001162483">
    <property type="component" value="Unassembled WGS sequence"/>
</dbReference>
<dbReference type="InterPro" id="IPR036236">
    <property type="entry name" value="Znf_C2H2_sf"/>
</dbReference>
<dbReference type="EMBL" id="CATNWA010015808">
    <property type="protein sequence ID" value="CAI9587000.1"/>
    <property type="molecule type" value="Genomic_DNA"/>
</dbReference>
<proteinExistence type="predicted"/>
<name>A0ABN9EQ81_9NEOB</name>